<dbReference type="EMBL" id="JACIVI010000001">
    <property type="protein sequence ID" value="MBB1160985.1"/>
    <property type="molecule type" value="Genomic_DNA"/>
</dbReference>
<keyword evidence="2" id="KW-1185">Reference proteome</keyword>
<dbReference type="RefSeq" id="WP_182661408.1">
    <property type="nucleotide sequence ID" value="NZ_JACIVI010000001.1"/>
</dbReference>
<dbReference type="PANTHER" id="PTHR34351">
    <property type="entry name" value="SLR1927 PROTEIN-RELATED"/>
    <property type="match status" value="1"/>
</dbReference>
<dbReference type="AlphaFoldDB" id="A0A839HG64"/>
<dbReference type="Proteomes" id="UP000586093">
    <property type="component" value="Unassembled WGS sequence"/>
</dbReference>
<accession>A0A839HG64</accession>
<comment type="caution">
    <text evidence="1">The sequence shown here is derived from an EMBL/GenBank/DDBJ whole genome shotgun (WGS) entry which is preliminary data.</text>
</comment>
<sequence length="317" mass="33703">MSPPADRAGPALQIGWRSLRIRPTRAGQVFALTVAGLGLASINEQLSLGHALTDLLIALAGVALLLGVLALHGLRLTLRPVEPVHAGELARLRLRLEGGGRPTLTGGRRHGLGLSLRPDGGLLLAAATEPVWTEVPAEAAADVELRLPTARRGHLALPPLRIETRFPLGLFTVSADWQTDHRLWVWPARLSGPPAASGRGGGFGRSPGEEAVDSLRPWRDGDPLRHIAWRASASALARDELPRVREHAPGPAEGTVIDWQALPAGLDTETRVQWLAEAVLARGLGGPAWSLRLPGQTLPPGQGPAQRRAALERLAQC</sequence>
<dbReference type="PANTHER" id="PTHR34351:SF1">
    <property type="entry name" value="SLR1927 PROTEIN"/>
    <property type="match status" value="1"/>
</dbReference>
<name>A0A839HG64_9BURK</name>
<gene>
    <name evidence="1" type="ORF">H4F90_03200</name>
</gene>
<evidence type="ECO:0000313" key="1">
    <source>
        <dbReference type="EMBL" id="MBB1160985.1"/>
    </source>
</evidence>
<evidence type="ECO:0000313" key="2">
    <source>
        <dbReference type="Proteomes" id="UP000586093"/>
    </source>
</evidence>
<organism evidence="1 2">
    <name type="scientific">Aquariibacter albus</name>
    <dbReference type="NCBI Taxonomy" id="2759899"/>
    <lineage>
        <taxon>Bacteria</taxon>
        <taxon>Pseudomonadati</taxon>
        <taxon>Pseudomonadota</taxon>
        <taxon>Betaproteobacteria</taxon>
        <taxon>Burkholderiales</taxon>
        <taxon>Sphaerotilaceae</taxon>
        <taxon>Aquariibacter</taxon>
    </lineage>
</organism>
<proteinExistence type="predicted"/>
<reference evidence="1 2" key="1">
    <citation type="submission" date="2020-08" db="EMBL/GenBank/DDBJ databases">
        <title>Aquariorum lacteus gen. nov., sp. nov., a new member of the family Comamonadaceae, isolated from freshwater aquarium.</title>
        <authorList>
            <person name="Chun S.-J."/>
        </authorList>
    </citation>
    <scope>NUCLEOTIDE SEQUENCE [LARGE SCALE GENOMIC DNA]</scope>
    <source>
        <strain evidence="1 2">SJAQ100</strain>
    </source>
</reference>
<protein>
    <submittedName>
        <fullName evidence="1">DUF58 domain-containing protein</fullName>
    </submittedName>
</protein>